<dbReference type="EnsemblMetazoa" id="ASIC007412-RA">
    <property type="protein sequence ID" value="ASIC007412-PA"/>
    <property type="gene ID" value="ASIC007412"/>
</dbReference>
<evidence type="ECO:0000313" key="3">
    <source>
        <dbReference type="EnsemblMetazoa" id="ASIC007412-PA"/>
    </source>
</evidence>
<dbReference type="EMBL" id="KE524999">
    <property type="protein sequence ID" value="KFB39721.1"/>
    <property type="molecule type" value="Genomic_DNA"/>
</dbReference>
<proteinExistence type="predicted"/>
<reference evidence="3" key="2">
    <citation type="submission" date="2020-05" db="UniProtKB">
        <authorList>
            <consortium name="EnsemblMetazoa"/>
        </authorList>
    </citation>
    <scope>IDENTIFICATION</scope>
</reference>
<name>A0A084VP27_ANOSI</name>
<keyword evidence="4" id="KW-1185">Reference proteome</keyword>
<accession>A0A084VP27</accession>
<evidence type="ECO:0000313" key="2">
    <source>
        <dbReference type="EMBL" id="KFB39721.1"/>
    </source>
</evidence>
<evidence type="ECO:0000256" key="1">
    <source>
        <dbReference type="SAM" id="MobiDB-lite"/>
    </source>
</evidence>
<evidence type="ECO:0000313" key="4">
    <source>
        <dbReference type="Proteomes" id="UP000030765"/>
    </source>
</evidence>
<feature type="region of interest" description="Disordered" evidence="1">
    <location>
        <begin position="1"/>
        <end position="48"/>
    </location>
</feature>
<reference evidence="2 4" key="1">
    <citation type="journal article" date="2014" name="BMC Genomics">
        <title>Genome sequence of Anopheles sinensis provides insight into genetics basis of mosquito competence for malaria parasites.</title>
        <authorList>
            <person name="Zhou D."/>
            <person name="Zhang D."/>
            <person name="Ding G."/>
            <person name="Shi L."/>
            <person name="Hou Q."/>
            <person name="Ye Y."/>
            <person name="Xu Y."/>
            <person name="Zhou H."/>
            <person name="Xiong C."/>
            <person name="Li S."/>
            <person name="Yu J."/>
            <person name="Hong S."/>
            <person name="Yu X."/>
            <person name="Zou P."/>
            <person name="Chen C."/>
            <person name="Chang X."/>
            <person name="Wang W."/>
            <person name="Lv Y."/>
            <person name="Sun Y."/>
            <person name="Ma L."/>
            <person name="Shen B."/>
            <person name="Zhu C."/>
        </authorList>
    </citation>
    <scope>NUCLEOTIDE SEQUENCE [LARGE SCALE GENOMIC DNA]</scope>
</reference>
<sequence length="171" mass="18366">MNSIPKRPDAVDEDDEPHTKPSEAVGCTPFSWGGSGKRPPSPAWASYASYPSPGSGGAGGGSSLVENSAAAVYRNSNPAGRHPLTCVEKRPPANFPAHLSANPHGFPCPGRAAGSRRTGDDPIWRWWCISVARAQRPHTTKTDERLGCRDKNPVLMVERSVSRVWEGINNL</sequence>
<feature type="compositionally biased region" description="Basic and acidic residues" evidence="1">
    <location>
        <begin position="1"/>
        <end position="10"/>
    </location>
</feature>
<dbReference type="Proteomes" id="UP000030765">
    <property type="component" value="Unassembled WGS sequence"/>
</dbReference>
<dbReference type="VEuPathDB" id="VectorBase:ASIC007412"/>
<gene>
    <name evidence="2" type="ORF">ZHAS_00007412</name>
</gene>
<dbReference type="EMBL" id="ATLV01014970">
    <property type="status" value="NOT_ANNOTATED_CDS"/>
    <property type="molecule type" value="Genomic_DNA"/>
</dbReference>
<protein>
    <submittedName>
        <fullName evidence="2 3">Uncharacterized protein</fullName>
    </submittedName>
</protein>
<dbReference type="AlphaFoldDB" id="A0A084VP27"/>
<organism evidence="2">
    <name type="scientific">Anopheles sinensis</name>
    <name type="common">Mosquito</name>
    <dbReference type="NCBI Taxonomy" id="74873"/>
    <lineage>
        <taxon>Eukaryota</taxon>
        <taxon>Metazoa</taxon>
        <taxon>Ecdysozoa</taxon>
        <taxon>Arthropoda</taxon>
        <taxon>Hexapoda</taxon>
        <taxon>Insecta</taxon>
        <taxon>Pterygota</taxon>
        <taxon>Neoptera</taxon>
        <taxon>Endopterygota</taxon>
        <taxon>Diptera</taxon>
        <taxon>Nematocera</taxon>
        <taxon>Culicoidea</taxon>
        <taxon>Culicidae</taxon>
        <taxon>Anophelinae</taxon>
        <taxon>Anopheles</taxon>
    </lineage>
</organism>